<evidence type="ECO:0000313" key="2">
    <source>
        <dbReference type="EMBL" id="GGE34410.1"/>
    </source>
</evidence>
<proteinExistence type="predicted"/>
<keyword evidence="1" id="KW-0472">Membrane</keyword>
<sequence>MEKKYKHIDYVKKEACYKTILTFCVSILTSLLIPLVISVLSKSYGLDYKVVISTFFTKGTLVTIVISHVITFVINALDSENIFFTPKFWKYQKSKDSKEDSYSLFFAGSIGLLLFAVILHLIFLGYQPGDPIILPIIASTLLFILDIIFNYRLTIKKEMTKDDKYMLLEFTNDLEFDQETMKKNKDKQKFDGGKL</sequence>
<evidence type="ECO:0000313" key="3">
    <source>
        <dbReference type="Proteomes" id="UP000660801"/>
    </source>
</evidence>
<keyword evidence="1" id="KW-1133">Transmembrane helix</keyword>
<comment type="caution">
    <text evidence="2">The sequence shown here is derived from an EMBL/GenBank/DDBJ whole genome shotgun (WGS) entry which is preliminary data.</text>
</comment>
<dbReference type="RefSeq" id="WP_068993332.1">
    <property type="nucleotide sequence ID" value="NZ_BMJN01000026.1"/>
</dbReference>
<name>A0A917A998_9STRE</name>
<gene>
    <name evidence="2" type="ORF">GCM10011510_14700</name>
</gene>
<feature type="transmembrane region" description="Helical" evidence="1">
    <location>
        <begin position="132"/>
        <end position="151"/>
    </location>
</feature>
<keyword evidence="1" id="KW-0812">Transmembrane</keyword>
<protein>
    <submittedName>
        <fullName evidence="2">Uncharacterized protein</fullName>
    </submittedName>
</protein>
<dbReference type="Proteomes" id="UP000660801">
    <property type="component" value="Unassembled WGS sequence"/>
</dbReference>
<accession>A0A917A998</accession>
<feature type="transmembrane region" description="Helical" evidence="1">
    <location>
        <begin position="104"/>
        <end position="126"/>
    </location>
</feature>
<organism evidence="2 3">
    <name type="scientific">Streptococcus himalayensis</name>
    <dbReference type="NCBI Taxonomy" id="1888195"/>
    <lineage>
        <taxon>Bacteria</taxon>
        <taxon>Bacillati</taxon>
        <taxon>Bacillota</taxon>
        <taxon>Bacilli</taxon>
        <taxon>Lactobacillales</taxon>
        <taxon>Streptococcaceae</taxon>
        <taxon>Streptococcus</taxon>
    </lineage>
</organism>
<reference evidence="2" key="1">
    <citation type="journal article" date="2014" name="Int. J. Syst. Evol. Microbiol.">
        <title>Complete genome sequence of Corynebacterium casei LMG S-19264T (=DSM 44701T), isolated from a smear-ripened cheese.</title>
        <authorList>
            <consortium name="US DOE Joint Genome Institute (JGI-PGF)"/>
            <person name="Walter F."/>
            <person name="Albersmeier A."/>
            <person name="Kalinowski J."/>
            <person name="Ruckert C."/>
        </authorList>
    </citation>
    <scope>NUCLEOTIDE SEQUENCE</scope>
    <source>
        <strain evidence="2">CGMCC 1.15533</strain>
    </source>
</reference>
<dbReference type="EMBL" id="BMJN01000026">
    <property type="protein sequence ID" value="GGE34410.1"/>
    <property type="molecule type" value="Genomic_DNA"/>
</dbReference>
<dbReference type="AlphaFoldDB" id="A0A917A998"/>
<reference evidence="2" key="2">
    <citation type="submission" date="2020-09" db="EMBL/GenBank/DDBJ databases">
        <authorList>
            <person name="Sun Q."/>
            <person name="Zhou Y."/>
        </authorList>
    </citation>
    <scope>NUCLEOTIDE SEQUENCE</scope>
    <source>
        <strain evidence="2">CGMCC 1.15533</strain>
    </source>
</reference>
<keyword evidence="3" id="KW-1185">Reference proteome</keyword>
<feature type="transmembrane region" description="Helical" evidence="1">
    <location>
        <begin position="20"/>
        <end position="41"/>
    </location>
</feature>
<evidence type="ECO:0000256" key="1">
    <source>
        <dbReference type="SAM" id="Phobius"/>
    </source>
</evidence>
<feature type="transmembrane region" description="Helical" evidence="1">
    <location>
        <begin position="61"/>
        <end position="83"/>
    </location>
</feature>